<keyword evidence="2" id="KW-0645">Protease</keyword>
<dbReference type="AlphaFoldDB" id="A0AAU1U5Q6"/>
<dbReference type="Gene3D" id="2.40.10.120">
    <property type="match status" value="1"/>
</dbReference>
<accession>A0AAU1U5Q6</accession>
<feature type="region of interest" description="Disordered" evidence="1">
    <location>
        <begin position="1"/>
        <end position="21"/>
    </location>
</feature>
<feature type="compositionally biased region" description="Gly residues" evidence="1">
    <location>
        <begin position="349"/>
        <end position="361"/>
    </location>
</feature>
<dbReference type="InterPro" id="IPR027417">
    <property type="entry name" value="P-loop_NTPase"/>
</dbReference>
<sequence length="1153" mass="119877">MAGRGPRAGDGDATDPGTGPPLVHVFDLAGRPRGAGFVADDHGTVVTSHEVVDGLGRVVLRAPGGITCVVGAADVVPLPESALALIRTDATEGLGMRPLPVAVRGPAGAGAYVRIAAGGWREARVLGRADVTYTATDRFHIVPGVMELAIGTDGRDALRLGGGAAGGPVVDAASGAVLAVLGTALEAGHGAAAGFAVPLREAAAADPEGPLAALLARNAATVPVYGDDLNPAGALQLTATSVGSDGPGGILDPEPVERPEVAREFAAFEASAAAVLALVGAPGSGRTTELAACAARRGRGAHPAPTLWLRGADLHGDDRSVADAARRTLVRAGRIVAASLPGAVPGETGEPGGAEPGGVGVGDVSPERIAALACAAGRPLVLLLDGPEEMPPVLAHRLTEWTEGTARWLRETGVRLVVACRGEYWERAGELFPPGVLYGRTGRLPACVPLGELTGDQARVARERYGLPEDALAGRDARHPLALRLLAEVRAALPGPVPGSADRDAVFAAYLDLMCLRVAVRLAAVNGLRGTAVRRLAARVSGQVHEAARRCLGPGQGELDREAFEEVFPWGALPGRRGGGVTAWAPAVLTEGVLVPAGRGYRFAHEEVADWIQGMHLDLDEALRALVHRDRDGGRAAPAVPVPRHRAGPVVQALLLVERQQGPAQLGAHLAELALRSLTPGDADASWWAAHLVEEALLRVPDATPYLGVLEPLADRGRLDPSFWRRIPVTDADRLGLLRRLVVHDPPPGSHDRHLDTVADLLTADPAGVQVHLTRWFDDARPLPALPDATVATAAQALLHTHRHRAVDDLTEALADCAHPHADELLAVLADEEPSALCRAVDRWARDERPARRSSAVTYALRVAPHVTTDADHGLLRYAALALLARTTDSARHGAALALLVRDPQTRDTYLARALERFAEGDAQLPVSALAAALATHPEPVLRAFRARVREPGGAADVLGALAGVTAPALARRAAALVEDLSADRPDTAEDVAAYVDRCLEHGPAGRAVLFPLVTGLLRTCPAPGRAALAPVLAAPGTGASRALRGELLDVLLTHEDDPDVLDAVLRTAARSAGGAGVTRTRDLVRRTGQRLVRTPEGAARFDRALVEFADSVPGFAALLVQWLAGAPREWAALVGPSARRVIGDLAGVRVPA</sequence>
<organism evidence="2">
    <name type="scientific">Streptomyces sp. NBC_00119</name>
    <dbReference type="NCBI Taxonomy" id="2975659"/>
    <lineage>
        <taxon>Bacteria</taxon>
        <taxon>Bacillati</taxon>
        <taxon>Actinomycetota</taxon>
        <taxon>Actinomycetes</taxon>
        <taxon>Kitasatosporales</taxon>
        <taxon>Streptomycetaceae</taxon>
        <taxon>Streptomyces</taxon>
    </lineage>
</organism>
<proteinExistence type="predicted"/>
<evidence type="ECO:0000256" key="1">
    <source>
        <dbReference type="SAM" id="MobiDB-lite"/>
    </source>
</evidence>
<dbReference type="SUPFAM" id="SSF52540">
    <property type="entry name" value="P-loop containing nucleoside triphosphate hydrolases"/>
    <property type="match status" value="1"/>
</dbReference>
<feature type="region of interest" description="Disordered" evidence="1">
    <location>
        <begin position="341"/>
        <end position="361"/>
    </location>
</feature>
<keyword evidence="2" id="KW-0378">Hydrolase</keyword>
<dbReference type="EMBL" id="CP108195">
    <property type="protein sequence ID" value="WTS12759.1"/>
    <property type="molecule type" value="Genomic_DNA"/>
</dbReference>
<protein>
    <submittedName>
        <fullName evidence="2">Serine protease</fullName>
    </submittedName>
</protein>
<dbReference type="SUPFAM" id="SSF50494">
    <property type="entry name" value="Trypsin-like serine proteases"/>
    <property type="match status" value="1"/>
</dbReference>
<dbReference type="InterPro" id="IPR009003">
    <property type="entry name" value="Peptidase_S1_PA"/>
</dbReference>
<dbReference type="GO" id="GO:0008233">
    <property type="term" value="F:peptidase activity"/>
    <property type="evidence" value="ECO:0007669"/>
    <property type="project" value="UniProtKB-KW"/>
</dbReference>
<evidence type="ECO:0000313" key="2">
    <source>
        <dbReference type="EMBL" id="WTS12759.1"/>
    </source>
</evidence>
<gene>
    <name evidence="2" type="ORF">OHU69_17945</name>
</gene>
<reference evidence="2" key="1">
    <citation type="submission" date="2022-10" db="EMBL/GenBank/DDBJ databases">
        <title>The complete genomes of actinobacterial strains from the NBC collection.</title>
        <authorList>
            <person name="Joergensen T.S."/>
            <person name="Alvarez Arevalo M."/>
            <person name="Sterndorff E.B."/>
            <person name="Faurdal D."/>
            <person name="Vuksanovic O."/>
            <person name="Mourched A.-S."/>
            <person name="Charusanti P."/>
            <person name="Shaw S."/>
            <person name="Blin K."/>
            <person name="Weber T."/>
        </authorList>
    </citation>
    <scope>NUCLEOTIDE SEQUENCE</scope>
    <source>
        <strain evidence="2">NBC_00119</strain>
    </source>
</reference>
<name>A0AAU1U5Q6_9ACTN</name>
<dbReference type="GO" id="GO:0006508">
    <property type="term" value="P:proteolysis"/>
    <property type="evidence" value="ECO:0007669"/>
    <property type="project" value="UniProtKB-KW"/>
</dbReference>